<organism evidence="4 5">
    <name type="scientific">Salipiger profundus</name>
    <dbReference type="NCBI Taxonomy" id="1229727"/>
    <lineage>
        <taxon>Bacteria</taxon>
        <taxon>Pseudomonadati</taxon>
        <taxon>Pseudomonadota</taxon>
        <taxon>Alphaproteobacteria</taxon>
        <taxon>Rhodobacterales</taxon>
        <taxon>Roseobacteraceae</taxon>
        <taxon>Salipiger</taxon>
    </lineage>
</organism>
<dbReference type="CDD" id="cd07043">
    <property type="entry name" value="STAS_anti-anti-sigma_factors"/>
    <property type="match status" value="1"/>
</dbReference>
<proteinExistence type="inferred from homology"/>
<keyword evidence="5" id="KW-1185">Reference proteome</keyword>
<evidence type="ECO:0000313" key="4">
    <source>
        <dbReference type="EMBL" id="APX24104.1"/>
    </source>
</evidence>
<dbReference type="RefSeq" id="WP_076624043.1">
    <property type="nucleotide sequence ID" value="NZ_BMEW01000001.1"/>
</dbReference>
<dbReference type="SUPFAM" id="SSF52091">
    <property type="entry name" value="SpoIIaa-like"/>
    <property type="match status" value="1"/>
</dbReference>
<reference evidence="4 5" key="1">
    <citation type="submission" date="2016-03" db="EMBL/GenBank/DDBJ databases">
        <title>Deep-sea bacteria in the southern Pacific.</title>
        <authorList>
            <person name="Tang K."/>
        </authorList>
    </citation>
    <scope>NUCLEOTIDE SEQUENCE [LARGE SCALE GENOMIC DNA]</scope>
    <source>
        <strain evidence="4 5">JLT2016</strain>
    </source>
</reference>
<dbReference type="GO" id="GO:0043856">
    <property type="term" value="F:anti-sigma factor antagonist activity"/>
    <property type="evidence" value="ECO:0007669"/>
    <property type="project" value="InterPro"/>
</dbReference>
<sequence length="115" mass="12455">MIKTTVHDDLGICVVNPAVERLTAANATQFKEEALALIEQKHDRLVIDLGGVSFVDSSGIGALVGLLKRLGNRGEVVVCSLQGSVSQMFRITRMDRVFSAYPDVDAAIKALEERV</sequence>
<dbReference type="PANTHER" id="PTHR33495">
    <property type="entry name" value="ANTI-SIGMA FACTOR ANTAGONIST TM_1081-RELATED-RELATED"/>
    <property type="match status" value="1"/>
</dbReference>
<dbReference type="PANTHER" id="PTHR33495:SF2">
    <property type="entry name" value="ANTI-SIGMA FACTOR ANTAGONIST TM_1081-RELATED"/>
    <property type="match status" value="1"/>
</dbReference>
<evidence type="ECO:0000259" key="3">
    <source>
        <dbReference type="PROSITE" id="PS50801"/>
    </source>
</evidence>
<dbReference type="Proteomes" id="UP000186559">
    <property type="component" value="Chromosome"/>
</dbReference>
<dbReference type="OrthoDB" id="9796076at2"/>
<dbReference type="Pfam" id="PF01740">
    <property type="entry name" value="STAS"/>
    <property type="match status" value="1"/>
</dbReference>
<accession>A0A1U7D7G1</accession>
<dbReference type="PROSITE" id="PS50801">
    <property type="entry name" value="STAS"/>
    <property type="match status" value="1"/>
</dbReference>
<feature type="domain" description="STAS" evidence="3">
    <location>
        <begin position="22"/>
        <end position="111"/>
    </location>
</feature>
<protein>
    <recommendedName>
        <fullName evidence="2">Anti-sigma factor antagonist</fullName>
    </recommendedName>
</protein>
<evidence type="ECO:0000313" key="5">
    <source>
        <dbReference type="Proteomes" id="UP000186559"/>
    </source>
</evidence>
<dbReference type="AlphaFoldDB" id="A0A1U7D7G1"/>
<dbReference type="EMBL" id="CP014796">
    <property type="protein sequence ID" value="APX24104.1"/>
    <property type="molecule type" value="Genomic_DNA"/>
</dbReference>
<name>A0A1U7D7G1_9RHOB</name>
<dbReference type="STRING" id="1229727.Ga0080559_TMP3308"/>
<comment type="similarity">
    <text evidence="1 2">Belongs to the anti-sigma-factor antagonist family.</text>
</comment>
<gene>
    <name evidence="4" type="ORF">Ga0080559_TMP3308</name>
</gene>
<dbReference type="InterPro" id="IPR036513">
    <property type="entry name" value="STAS_dom_sf"/>
</dbReference>
<dbReference type="Gene3D" id="3.30.750.24">
    <property type="entry name" value="STAS domain"/>
    <property type="match status" value="1"/>
</dbReference>
<evidence type="ECO:0000256" key="1">
    <source>
        <dbReference type="ARBA" id="ARBA00009013"/>
    </source>
</evidence>
<evidence type="ECO:0000256" key="2">
    <source>
        <dbReference type="RuleBase" id="RU003749"/>
    </source>
</evidence>
<dbReference type="KEGG" id="tpro:Ga0080559_TMP3308"/>
<dbReference type="InterPro" id="IPR002645">
    <property type="entry name" value="STAS_dom"/>
</dbReference>
<dbReference type="InterPro" id="IPR003658">
    <property type="entry name" value="Anti-sigma_ant"/>
</dbReference>
<dbReference type="NCBIfam" id="TIGR00377">
    <property type="entry name" value="ant_ant_sig"/>
    <property type="match status" value="1"/>
</dbReference>